<dbReference type="InterPro" id="IPR036515">
    <property type="entry name" value="Transposase_17_sf"/>
</dbReference>
<dbReference type="SUPFAM" id="SSF143422">
    <property type="entry name" value="Transposase IS200-like"/>
    <property type="match status" value="1"/>
</dbReference>
<dbReference type="EMBL" id="JAULRT010000031">
    <property type="protein sequence ID" value="MDO3380754.1"/>
    <property type="molecule type" value="Genomic_DNA"/>
</dbReference>
<protein>
    <submittedName>
        <fullName evidence="2">Transposase</fullName>
    </submittedName>
</protein>
<gene>
    <name evidence="2" type="ORF">QWI16_01130</name>
</gene>
<organism evidence="2 3">
    <name type="scientific">Gilvimarinus algae</name>
    <dbReference type="NCBI Taxonomy" id="3058037"/>
    <lineage>
        <taxon>Bacteria</taxon>
        <taxon>Pseudomonadati</taxon>
        <taxon>Pseudomonadota</taxon>
        <taxon>Gammaproteobacteria</taxon>
        <taxon>Cellvibrionales</taxon>
        <taxon>Cellvibrionaceae</taxon>
        <taxon>Gilvimarinus</taxon>
    </lineage>
</organism>
<evidence type="ECO:0000313" key="3">
    <source>
        <dbReference type="Proteomes" id="UP001168380"/>
    </source>
</evidence>
<keyword evidence="3" id="KW-1185">Reference proteome</keyword>
<dbReference type="InterPro" id="IPR002686">
    <property type="entry name" value="Transposase_17"/>
</dbReference>
<evidence type="ECO:0000313" key="2">
    <source>
        <dbReference type="EMBL" id="MDO3380754.1"/>
    </source>
</evidence>
<reference evidence="2" key="1">
    <citation type="submission" date="2023-07" db="EMBL/GenBank/DDBJ databases">
        <title>Gilvimarinus algae sp. nov., isolated from the surface of Kelp.</title>
        <authorList>
            <person name="Sun Y.Y."/>
            <person name="Gong Y."/>
            <person name="Du Z.J."/>
        </authorList>
    </citation>
    <scope>NUCLEOTIDE SEQUENCE</scope>
    <source>
        <strain evidence="2">SDUM040014</strain>
    </source>
</reference>
<dbReference type="Proteomes" id="UP001168380">
    <property type="component" value="Unassembled WGS sequence"/>
</dbReference>
<proteinExistence type="predicted"/>
<dbReference type="Gene3D" id="3.30.70.1290">
    <property type="entry name" value="Transposase IS200-like"/>
    <property type="match status" value="1"/>
</dbReference>
<dbReference type="PANTHER" id="PTHR34322:SF2">
    <property type="entry name" value="TRANSPOSASE IS200-LIKE DOMAIN-CONTAINING PROTEIN"/>
    <property type="match status" value="1"/>
</dbReference>
<name>A0ABT8TAZ8_9GAMM</name>
<dbReference type="SMART" id="SM01321">
    <property type="entry name" value="Y1_Tnp"/>
    <property type="match status" value="1"/>
</dbReference>
<dbReference type="Pfam" id="PF01797">
    <property type="entry name" value="Y1_Tnp"/>
    <property type="match status" value="1"/>
</dbReference>
<comment type="caution">
    <text evidence="2">The sequence shown here is derived from an EMBL/GenBank/DDBJ whole genome shotgun (WGS) entry which is preliminary data.</text>
</comment>
<accession>A0ABT8TAZ8</accession>
<dbReference type="PANTHER" id="PTHR34322">
    <property type="entry name" value="TRANSPOSASE, Y1_TNP DOMAIN-CONTAINING"/>
    <property type="match status" value="1"/>
</dbReference>
<sequence>MKTFFKEEDYLIYLELVAEHKAEAGVEIWAYCLMPNHVHFVAVPNERDNLSGLFRSVHRHYSRAINFRQKCTGHLWQERFHSFMTDEQYLLATAKYVELNPVKANLFDSPEQWLWSRARIYLARRDDAVVTASPKLY</sequence>
<evidence type="ECO:0000259" key="1">
    <source>
        <dbReference type="SMART" id="SM01321"/>
    </source>
</evidence>
<dbReference type="RefSeq" id="WP_302710873.1">
    <property type="nucleotide sequence ID" value="NZ_JAULRT010000031.1"/>
</dbReference>
<feature type="domain" description="Transposase IS200-like" evidence="1">
    <location>
        <begin position="1"/>
        <end position="100"/>
    </location>
</feature>